<keyword evidence="12" id="KW-0411">Iron-sulfur</keyword>
<dbReference type="InterPro" id="IPR003265">
    <property type="entry name" value="HhH-GPD_domain"/>
</dbReference>
<accession>A0A2A4X699</accession>
<dbReference type="GO" id="GO:0034039">
    <property type="term" value="F:8-oxo-7,8-dihydroguanine DNA N-glycosylase activity"/>
    <property type="evidence" value="ECO:0007669"/>
    <property type="project" value="TreeGrafter"/>
</dbReference>
<dbReference type="InterPro" id="IPR044298">
    <property type="entry name" value="MIG/MutY"/>
</dbReference>
<comment type="similarity">
    <text evidence="4">Belongs to the Nth/MutY family.</text>
</comment>
<dbReference type="GO" id="GO:0032357">
    <property type="term" value="F:oxidized purine DNA binding"/>
    <property type="evidence" value="ECO:0007669"/>
    <property type="project" value="TreeGrafter"/>
</dbReference>
<dbReference type="Pfam" id="PF00730">
    <property type="entry name" value="HhH-GPD"/>
    <property type="match status" value="1"/>
</dbReference>
<keyword evidence="8" id="KW-0479">Metal-binding</keyword>
<sequence>MSQLSNLKNITLNLSSWFSLNKRDLPWRHQISSYGVWVSEVMLQQTQVVAVVPYFKRWMEQFSDIEALALANSAHVLKMWEGLGYYSRARRLHQGAKDLYSRGLKDLPRTREELLKISGIGEYTAGAILCFAWKKRELAIDGNVARVITRLFDIETALELKKTKLRIKDRMQSLLNEDDKSNLMESVIEFGALVCKKQPLCSQCPLKSACLAYKEGKALTLPVKQPRRKTVHLHRLAPILISNGEIVLEKRGEGEVMEGLYEFPYHTFCEKKEGLKVALEDFIRKNQLEGVKVRKLEVICHYFTRYKVMLYPALFFLEKFPPSVQRSSFYPLSKIKEFTLSSGHKKIWDEVRLLLKKESL</sequence>
<dbReference type="Proteomes" id="UP000218775">
    <property type="component" value="Unassembled WGS sequence"/>
</dbReference>
<dbReference type="Pfam" id="PF00633">
    <property type="entry name" value="HHH"/>
    <property type="match status" value="1"/>
</dbReference>
<dbReference type="InterPro" id="IPR003651">
    <property type="entry name" value="Endonuclease3_FeS-loop_motif"/>
</dbReference>
<reference evidence="17" key="1">
    <citation type="submission" date="2017-08" db="EMBL/GenBank/DDBJ databases">
        <title>A dynamic microbial community with high functional redundancy inhabits the cold, oxic subseafloor aquifer.</title>
        <authorList>
            <person name="Tully B.J."/>
            <person name="Wheat C.G."/>
            <person name="Glazer B.T."/>
            <person name="Huber J.A."/>
        </authorList>
    </citation>
    <scope>NUCLEOTIDE SEQUENCE [LARGE SCALE GENOMIC DNA]</scope>
</reference>
<dbReference type="SUPFAM" id="SSF55811">
    <property type="entry name" value="Nudix"/>
    <property type="match status" value="1"/>
</dbReference>
<evidence type="ECO:0000256" key="2">
    <source>
        <dbReference type="ARBA" id="ARBA00001966"/>
    </source>
</evidence>
<dbReference type="InterPro" id="IPR029119">
    <property type="entry name" value="MutY_C"/>
</dbReference>
<evidence type="ECO:0000256" key="7">
    <source>
        <dbReference type="ARBA" id="ARBA00022485"/>
    </source>
</evidence>
<dbReference type="CDD" id="cd00056">
    <property type="entry name" value="ENDO3c"/>
    <property type="match status" value="1"/>
</dbReference>
<organism evidence="16 17">
    <name type="scientific">Aerophobetes bacterium</name>
    <dbReference type="NCBI Taxonomy" id="2030807"/>
    <lineage>
        <taxon>Bacteria</taxon>
        <taxon>Candidatus Aerophobota</taxon>
    </lineage>
</organism>
<feature type="domain" description="HhH-GPD" evidence="15">
    <location>
        <begin position="42"/>
        <end position="193"/>
    </location>
</feature>
<evidence type="ECO:0000313" key="17">
    <source>
        <dbReference type="Proteomes" id="UP000218775"/>
    </source>
</evidence>
<dbReference type="Gene3D" id="3.90.79.10">
    <property type="entry name" value="Nucleoside Triphosphate Pyrophosphohydrolase"/>
    <property type="match status" value="1"/>
</dbReference>
<dbReference type="InterPro" id="IPR015797">
    <property type="entry name" value="NUDIX_hydrolase-like_dom_sf"/>
</dbReference>
<comment type="catalytic activity">
    <reaction evidence="1">
        <text>Hydrolyzes free adenine bases from 7,8-dihydro-8-oxoguanine:adenine mismatched double-stranded DNA, leaving an apurinic site.</text>
        <dbReference type="EC" id="3.2.2.31"/>
    </reaction>
</comment>
<keyword evidence="10" id="KW-0378">Hydrolase</keyword>
<keyword evidence="14" id="KW-0326">Glycosidase</keyword>
<dbReference type="InterPro" id="IPR000445">
    <property type="entry name" value="HhH_motif"/>
</dbReference>
<dbReference type="GO" id="GO:0000701">
    <property type="term" value="F:purine-specific mismatch base pair DNA N-glycosylase activity"/>
    <property type="evidence" value="ECO:0007669"/>
    <property type="project" value="UniProtKB-EC"/>
</dbReference>
<dbReference type="SMART" id="SM00525">
    <property type="entry name" value="FES"/>
    <property type="match status" value="1"/>
</dbReference>
<gene>
    <name evidence="16" type="primary">mutY</name>
    <name evidence="16" type="ORF">COB21_02775</name>
</gene>
<name>A0A2A4X699_UNCAE</name>
<evidence type="ECO:0000256" key="6">
    <source>
        <dbReference type="ARBA" id="ARBA00022023"/>
    </source>
</evidence>
<proteinExistence type="inferred from homology"/>
<evidence type="ECO:0000256" key="1">
    <source>
        <dbReference type="ARBA" id="ARBA00000843"/>
    </source>
</evidence>
<dbReference type="Gene3D" id="1.10.340.30">
    <property type="entry name" value="Hypothetical protein, domain 2"/>
    <property type="match status" value="1"/>
</dbReference>
<evidence type="ECO:0000256" key="9">
    <source>
        <dbReference type="ARBA" id="ARBA00022763"/>
    </source>
</evidence>
<dbReference type="GO" id="GO:0035485">
    <property type="term" value="F:adenine/guanine mispair binding"/>
    <property type="evidence" value="ECO:0007669"/>
    <property type="project" value="TreeGrafter"/>
</dbReference>
<dbReference type="GO" id="GO:0006298">
    <property type="term" value="P:mismatch repair"/>
    <property type="evidence" value="ECO:0007669"/>
    <property type="project" value="TreeGrafter"/>
</dbReference>
<dbReference type="AlphaFoldDB" id="A0A2A4X699"/>
<evidence type="ECO:0000313" key="16">
    <source>
        <dbReference type="EMBL" id="PCI77659.1"/>
    </source>
</evidence>
<evidence type="ECO:0000256" key="5">
    <source>
        <dbReference type="ARBA" id="ARBA00012045"/>
    </source>
</evidence>
<dbReference type="GO" id="GO:0046872">
    <property type="term" value="F:metal ion binding"/>
    <property type="evidence" value="ECO:0007669"/>
    <property type="project" value="UniProtKB-KW"/>
</dbReference>
<dbReference type="SUPFAM" id="SSF48150">
    <property type="entry name" value="DNA-glycosylase"/>
    <property type="match status" value="1"/>
</dbReference>
<evidence type="ECO:0000256" key="13">
    <source>
        <dbReference type="ARBA" id="ARBA00023204"/>
    </source>
</evidence>
<evidence type="ECO:0000256" key="11">
    <source>
        <dbReference type="ARBA" id="ARBA00023004"/>
    </source>
</evidence>
<keyword evidence="13" id="KW-0234">DNA repair</keyword>
<dbReference type="NCBIfam" id="TIGR01084">
    <property type="entry name" value="mutY"/>
    <property type="match status" value="1"/>
</dbReference>
<evidence type="ECO:0000256" key="8">
    <source>
        <dbReference type="ARBA" id="ARBA00022723"/>
    </source>
</evidence>
<dbReference type="GO" id="GO:0051539">
    <property type="term" value="F:4 iron, 4 sulfur cluster binding"/>
    <property type="evidence" value="ECO:0007669"/>
    <property type="project" value="UniProtKB-KW"/>
</dbReference>
<dbReference type="InterPro" id="IPR005760">
    <property type="entry name" value="A/G_AdeGlyc_MutY"/>
</dbReference>
<dbReference type="InterPro" id="IPR011257">
    <property type="entry name" value="DNA_glycosylase"/>
</dbReference>
<comment type="caution">
    <text evidence="16">The sequence shown here is derived from an EMBL/GenBank/DDBJ whole genome shotgun (WGS) entry which is preliminary data.</text>
</comment>
<keyword evidence="7" id="KW-0004">4Fe-4S</keyword>
<dbReference type="EC" id="3.2.2.31" evidence="5"/>
<dbReference type="EMBL" id="NVUK01000014">
    <property type="protein sequence ID" value="PCI77659.1"/>
    <property type="molecule type" value="Genomic_DNA"/>
</dbReference>
<evidence type="ECO:0000256" key="4">
    <source>
        <dbReference type="ARBA" id="ARBA00008343"/>
    </source>
</evidence>
<keyword evidence="11" id="KW-0408">Iron</keyword>
<dbReference type="PANTHER" id="PTHR42944:SF1">
    <property type="entry name" value="ADENINE DNA GLYCOSYLASE"/>
    <property type="match status" value="1"/>
</dbReference>
<comment type="function">
    <text evidence="3">Adenine glycosylase active on G-A mispairs. MutY also corrects error-prone DNA synthesis past GO lesions which are due to the oxidatively damaged form of guanine: 7,8-dihydro-8-oxoguanine (8-oxo-dGTP).</text>
</comment>
<dbReference type="Pfam" id="PF14815">
    <property type="entry name" value="NUDIX_4"/>
    <property type="match status" value="1"/>
</dbReference>
<evidence type="ECO:0000256" key="3">
    <source>
        <dbReference type="ARBA" id="ARBA00002933"/>
    </source>
</evidence>
<evidence type="ECO:0000259" key="15">
    <source>
        <dbReference type="SMART" id="SM00478"/>
    </source>
</evidence>
<dbReference type="GO" id="GO:0006284">
    <property type="term" value="P:base-excision repair"/>
    <property type="evidence" value="ECO:0007669"/>
    <property type="project" value="InterPro"/>
</dbReference>
<evidence type="ECO:0000256" key="14">
    <source>
        <dbReference type="ARBA" id="ARBA00023295"/>
    </source>
</evidence>
<dbReference type="SMART" id="SM00478">
    <property type="entry name" value="ENDO3c"/>
    <property type="match status" value="1"/>
</dbReference>
<dbReference type="Gene3D" id="1.10.1670.10">
    <property type="entry name" value="Helix-hairpin-Helix base-excision DNA repair enzymes (C-terminal)"/>
    <property type="match status" value="1"/>
</dbReference>
<protein>
    <recommendedName>
        <fullName evidence="6">Adenine DNA glycosylase</fullName>
        <ecNumber evidence="5">3.2.2.31</ecNumber>
    </recommendedName>
</protein>
<dbReference type="InterPro" id="IPR023170">
    <property type="entry name" value="HhH_base_excis_C"/>
</dbReference>
<keyword evidence="9" id="KW-0227">DNA damage</keyword>
<evidence type="ECO:0000256" key="10">
    <source>
        <dbReference type="ARBA" id="ARBA00022801"/>
    </source>
</evidence>
<comment type="cofactor">
    <cofactor evidence="2">
        <name>[4Fe-4S] cluster</name>
        <dbReference type="ChEBI" id="CHEBI:49883"/>
    </cofactor>
</comment>
<dbReference type="PANTHER" id="PTHR42944">
    <property type="entry name" value="ADENINE DNA GLYCOSYLASE"/>
    <property type="match status" value="1"/>
</dbReference>
<evidence type="ECO:0000256" key="12">
    <source>
        <dbReference type="ARBA" id="ARBA00023014"/>
    </source>
</evidence>
<dbReference type="FunFam" id="1.10.340.30:FF:000002">
    <property type="entry name" value="Adenine DNA glycosylase"/>
    <property type="match status" value="1"/>
</dbReference>